<dbReference type="GO" id="GO:0005829">
    <property type="term" value="C:cytosol"/>
    <property type="evidence" value="ECO:0000318"/>
    <property type="project" value="GO_Central"/>
</dbReference>
<name>A0A2C9WAV9_MANES</name>
<comment type="similarity">
    <text evidence="8">Belongs to the thiaminase-2 family.</text>
</comment>
<evidence type="ECO:0000313" key="15">
    <source>
        <dbReference type="EMBL" id="OAY56103.1"/>
    </source>
</evidence>
<dbReference type="AlphaFoldDB" id="A0A2C9WAV9"/>
<evidence type="ECO:0000256" key="13">
    <source>
        <dbReference type="PIRSR" id="PIRSR003170-2"/>
    </source>
</evidence>
<evidence type="ECO:0000256" key="6">
    <source>
        <dbReference type="ARBA" id="ARBA00023157"/>
    </source>
</evidence>
<evidence type="ECO:0000256" key="5">
    <source>
        <dbReference type="ARBA" id="ARBA00022977"/>
    </source>
</evidence>
<evidence type="ECO:0000256" key="10">
    <source>
        <dbReference type="ARBA" id="ARBA00079571"/>
    </source>
</evidence>
<dbReference type="PANTHER" id="PTHR43198">
    <property type="entry name" value="BIFUNCTIONAL TH2 PROTEIN"/>
    <property type="match status" value="1"/>
</dbReference>
<protein>
    <recommendedName>
        <fullName evidence="3">aminopyrimidine aminohydrolase</fullName>
        <ecNumber evidence="3">3.5.99.2</ecNumber>
    </recommendedName>
    <alternativeName>
        <fullName evidence="10">Aminopyrimidine aminohydrolase</fullName>
    </alternativeName>
    <alternativeName>
        <fullName evidence="11">Formylaminopyrimidine amidohydrolase</fullName>
    </alternativeName>
    <alternativeName>
        <fullName evidence="9">Formylaminopyrimidine deformylase</fullName>
    </alternativeName>
</protein>
<comment type="catalytic activity">
    <reaction evidence="7">
        <text>N-formyl-4-amino-5-aminomethyl-2-methylpyrimidine + H2O = 4-amino-5-aminomethyl-2-methylpyrimidine + formate</text>
        <dbReference type="Rhea" id="RHEA:46212"/>
        <dbReference type="ChEBI" id="CHEBI:15377"/>
        <dbReference type="ChEBI" id="CHEBI:15740"/>
        <dbReference type="ChEBI" id="CHEBI:63416"/>
        <dbReference type="ChEBI" id="CHEBI:85895"/>
    </reaction>
</comment>
<dbReference type="OrthoDB" id="37730at2759"/>
<comment type="pathway">
    <text evidence="2">Cofactor biosynthesis; thiamine diphosphate biosynthesis.</text>
</comment>
<dbReference type="Proteomes" id="UP000091857">
    <property type="component" value="Chromosome 3"/>
</dbReference>
<evidence type="ECO:0000256" key="4">
    <source>
        <dbReference type="ARBA" id="ARBA00022801"/>
    </source>
</evidence>
<reference evidence="16" key="1">
    <citation type="journal article" date="2016" name="Nat. Biotechnol.">
        <title>Sequencing wild and cultivated cassava and related species reveals extensive interspecific hybridization and genetic diversity.</title>
        <authorList>
            <person name="Bredeson J.V."/>
            <person name="Lyons J.B."/>
            <person name="Prochnik S.E."/>
            <person name="Wu G.A."/>
            <person name="Ha C.M."/>
            <person name="Edsinger-Gonzales E."/>
            <person name="Grimwood J."/>
            <person name="Schmutz J."/>
            <person name="Rabbi I.Y."/>
            <person name="Egesi C."/>
            <person name="Nauluvula P."/>
            <person name="Lebot V."/>
            <person name="Ndunguru J."/>
            <person name="Mkamilo G."/>
            <person name="Bart R.S."/>
            <person name="Setter T.L."/>
            <person name="Gleadow R.M."/>
            <person name="Kulakow P."/>
            <person name="Ferguson M.E."/>
            <person name="Rounsley S."/>
            <person name="Rokhsar D.S."/>
        </authorList>
    </citation>
    <scope>NUCLEOTIDE SEQUENCE [LARGE SCALE GENOMIC DNA]</scope>
    <source>
        <strain evidence="16">cv. AM560-2</strain>
    </source>
</reference>
<dbReference type="EMBL" id="CM004389">
    <property type="protein sequence ID" value="OAY56103.1"/>
    <property type="molecule type" value="Genomic_DNA"/>
</dbReference>
<feature type="active site" description="Proton donor" evidence="12">
    <location>
        <position position="218"/>
    </location>
</feature>
<evidence type="ECO:0000256" key="9">
    <source>
        <dbReference type="ARBA" id="ARBA00077314"/>
    </source>
</evidence>
<feature type="binding site" evidence="13">
    <location>
        <position position="55"/>
    </location>
    <ligand>
        <name>substrate</name>
    </ligand>
</feature>
<dbReference type="InterPro" id="IPR026285">
    <property type="entry name" value="TenA_E"/>
</dbReference>
<organism evidence="15 16">
    <name type="scientific">Manihot esculenta</name>
    <name type="common">Cassava</name>
    <name type="synonym">Jatropha manihot</name>
    <dbReference type="NCBI Taxonomy" id="3983"/>
    <lineage>
        <taxon>Eukaryota</taxon>
        <taxon>Viridiplantae</taxon>
        <taxon>Streptophyta</taxon>
        <taxon>Embryophyta</taxon>
        <taxon>Tracheophyta</taxon>
        <taxon>Spermatophyta</taxon>
        <taxon>Magnoliopsida</taxon>
        <taxon>eudicotyledons</taxon>
        <taxon>Gunneridae</taxon>
        <taxon>Pentapetalae</taxon>
        <taxon>rosids</taxon>
        <taxon>fabids</taxon>
        <taxon>Malpighiales</taxon>
        <taxon>Euphorbiaceae</taxon>
        <taxon>Crotonoideae</taxon>
        <taxon>Manihoteae</taxon>
        <taxon>Manihot</taxon>
    </lineage>
</organism>
<keyword evidence="4" id="KW-0378">Hydrolase</keyword>
<evidence type="ECO:0000256" key="2">
    <source>
        <dbReference type="ARBA" id="ARBA00004948"/>
    </source>
</evidence>
<dbReference type="STRING" id="3983.A0A2C9WAV9"/>
<dbReference type="SUPFAM" id="SSF48613">
    <property type="entry name" value="Heme oxygenase-like"/>
    <property type="match status" value="1"/>
</dbReference>
<dbReference type="PIRSF" id="PIRSF003170">
    <property type="entry name" value="Pet18p"/>
    <property type="match status" value="1"/>
</dbReference>
<feature type="domain" description="Thiaminase-2/PQQC" evidence="14">
    <location>
        <begin position="21"/>
        <end position="226"/>
    </location>
</feature>
<dbReference type="FunFam" id="1.20.910.10:FF:000007">
    <property type="entry name" value="Bifunctional TENA-E protein"/>
    <property type="match status" value="1"/>
</dbReference>
<feature type="binding site" evidence="13">
    <location>
        <position position="96"/>
    </location>
    <ligand>
        <name>substrate</name>
    </ligand>
</feature>
<proteinExistence type="inferred from homology"/>
<evidence type="ECO:0000256" key="8">
    <source>
        <dbReference type="ARBA" id="ARBA00060919"/>
    </source>
</evidence>
<gene>
    <name evidence="15" type="ORF">MANES_03G203000v8</name>
</gene>
<keyword evidence="6" id="KW-1015">Disulfide bond</keyword>
<comment type="catalytic activity">
    <reaction evidence="1">
        <text>4-amino-5-aminomethyl-2-methylpyrimidine + H2O = 4-amino-5-hydroxymethyl-2-methylpyrimidine + NH4(+)</text>
        <dbReference type="Rhea" id="RHEA:31799"/>
        <dbReference type="ChEBI" id="CHEBI:15377"/>
        <dbReference type="ChEBI" id="CHEBI:16892"/>
        <dbReference type="ChEBI" id="CHEBI:28938"/>
        <dbReference type="ChEBI" id="CHEBI:63416"/>
        <dbReference type="EC" id="3.5.99.2"/>
    </reaction>
</comment>
<dbReference type="Gramene" id="Manes.03G203000.1.v8.1">
    <property type="protein sequence ID" value="Manes.03G203000.1.v8.1.CDS"/>
    <property type="gene ID" value="Manes.03G203000.v8.1"/>
</dbReference>
<dbReference type="Pfam" id="PF03070">
    <property type="entry name" value="TENA_THI-4"/>
    <property type="match status" value="1"/>
</dbReference>
<evidence type="ECO:0000256" key="1">
    <source>
        <dbReference type="ARBA" id="ARBA00001881"/>
    </source>
</evidence>
<dbReference type="InterPro" id="IPR004305">
    <property type="entry name" value="Thiaminase-2/PQQC"/>
</dbReference>
<evidence type="ECO:0000256" key="3">
    <source>
        <dbReference type="ARBA" id="ARBA00012684"/>
    </source>
</evidence>
<dbReference type="InterPro" id="IPR050967">
    <property type="entry name" value="Thiamine_Salvage_TenA"/>
</dbReference>
<dbReference type="OMA" id="FNTWLVQ"/>
<keyword evidence="16" id="KW-1185">Reference proteome</keyword>
<dbReference type="PANTHER" id="PTHR43198:SF5">
    <property type="entry name" value="BIFUNCTIONAL TENA-E PROTEIN"/>
    <property type="match status" value="1"/>
</dbReference>
<dbReference type="CDD" id="cd19357">
    <property type="entry name" value="TenA_E_At3g16990-like"/>
    <property type="match status" value="1"/>
</dbReference>
<accession>A0A2C9WAV9</accession>
<dbReference type="Gene3D" id="1.20.910.10">
    <property type="entry name" value="Heme oxygenase-like"/>
    <property type="match status" value="1"/>
</dbReference>
<evidence type="ECO:0000259" key="14">
    <source>
        <dbReference type="Pfam" id="PF03070"/>
    </source>
</evidence>
<dbReference type="InterPro" id="IPR016084">
    <property type="entry name" value="Haem_Oase-like_multi-hlx"/>
</dbReference>
<comment type="caution">
    <text evidence="15">The sequence shown here is derived from an EMBL/GenBank/DDBJ whole genome shotgun (WGS) entry which is preliminary data.</text>
</comment>
<dbReference type="GO" id="GO:0050334">
    <property type="term" value="F:thiaminase activity"/>
    <property type="evidence" value="ECO:0007669"/>
    <property type="project" value="UniProtKB-EC"/>
</dbReference>
<evidence type="ECO:0000256" key="7">
    <source>
        <dbReference type="ARBA" id="ARBA00050721"/>
    </source>
</evidence>
<sequence>MEGKTKEKGEKSGIIEMWAKKHSLLFTGATRHPFILSIRDGSVDLSSFKRWLGQDYVFVREFVPFVASVLIKASKESDDSNDMEVILGGLASLNDEIAWFKSEASKWDVPLSNTVVHKANQNYCRFLENLMSPDVDYAVAITTFWAIETVYQESFAHCLEDGSKTPPELQDTCQRWGNDDFGEYCRSLQEIANRYLEKASSDVLTEAEVTFLRVLEHEIEFWNMSRGGV</sequence>
<evidence type="ECO:0000256" key="11">
    <source>
        <dbReference type="ARBA" id="ARBA00082825"/>
    </source>
</evidence>
<feature type="binding site" evidence="13">
    <location>
        <position position="148"/>
    </location>
    <ligand>
        <name>substrate</name>
    </ligand>
</feature>
<evidence type="ECO:0000313" key="16">
    <source>
        <dbReference type="Proteomes" id="UP000091857"/>
    </source>
</evidence>
<dbReference type="EC" id="3.5.99.2" evidence="3"/>
<dbReference type="GO" id="GO:0009228">
    <property type="term" value="P:thiamine biosynthetic process"/>
    <property type="evidence" value="ECO:0007669"/>
    <property type="project" value="UniProtKB-KW"/>
</dbReference>
<evidence type="ECO:0000256" key="12">
    <source>
        <dbReference type="PIRSR" id="PIRSR003170-1"/>
    </source>
</evidence>
<keyword evidence="5" id="KW-0784">Thiamine biosynthesis</keyword>